<dbReference type="EMBL" id="FOEF01000009">
    <property type="protein sequence ID" value="SEP43198.1"/>
    <property type="molecule type" value="Genomic_DNA"/>
</dbReference>
<dbReference type="AlphaFoldDB" id="A0A1H8XV73"/>
<evidence type="ECO:0000256" key="1">
    <source>
        <dbReference type="SAM" id="Phobius"/>
    </source>
</evidence>
<dbReference type="OrthoDB" id="3620552at2"/>
<dbReference type="STRING" id="394193.SAMN04489732_1092"/>
<reference evidence="2 3" key="1">
    <citation type="submission" date="2016-10" db="EMBL/GenBank/DDBJ databases">
        <authorList>
            <person name="de Groot N.N."/>
        </authorList>
    </citation>
    <scope>NUCLEOTIDE SEQUENCE [LARGE SCALE GENOMIC DNA]</scope>
    <source>
        <strain evidence="2 3">DSM 44993</strain>
    </source>
</reference>
<feature type="transmembrane region" description="Helical" evidence="1">
    <location>
        <begin position="147"/>
        <end position="167"/>
    </location>
</feature>
<dbReference type="Proteomes" id="UP000198582">
    <property type="component" value="Unassembled WGS sequence"/>
</dbReference>
<organism evidence="2 3">
    <name type="scientific">Amycolatopsis saalfeldensis</name>
    <dbReference type="NCBI Taxonomy" id="394193"/>
    <lineage>
        <taxon>Bacteria</taxon>
        <taxon>Bacillati</taxon>
        <taxon>Actinomycetota</taxon>
        <taxon>Actinomycetes</taxon>
        <taxon>Pseudonocardiales</taxon>
        <taxon>Pseudonocardiaceae</taxon>
        <taxon>Amycolatopsis</taxon>
    </lineage>
</organism>
<keyword evidence="1" id="KW-1133">Transmembrane helix</keyword>
<dbReference type="InterPro" id="IPR026467">
    <property type="entry name" value="Ser/Gly_Cys_C_dom"/>
</dbReference>
<name>A0A1H8XV73_9PSEU</name>
<feature type="transmembrane region" description="Helical" evidence="1">
    <location>
        <begin position="179"/>
        <end position="197"/>
    </location>
</feature>
<feature type="transmembrane region" description="Helical" evidence="1">
    <location>
        <begin position="12"/>
        <end position="30"/>
    </location>
</feature>
<accession>A0A1H8XV73</accession>
<dbReference type="NCBIfam" id="TIGR04222">
    <property type="entry name" value="near_uncomplex"/>
    <property type="match status" value="1"/>
</dbReference>
<proteinExistence type="predicted"/>
<evidence type="ECO:0000313" key="3">
    <source>
        <dbReference type="Proteomes" id="UP000198582"/>
    </source>
</evidence>
<gene>
    <name evidence="2" type="ORF">SAMN04489732_1092</name>
</gene>
<keyword evidence="1" id="KW-0472">Membrane</keyword>
<dbReference type="RefSeq" id="WP_091618636.1">
    <property type="nucleotide sequence ID" value="NZ_FOEF01000009.1"/>
</dbReference>
<keyword evidence="3" id="KW-1185">Reference proteome</keyword>
<protein>
    <submittedName>
        <fullName evidence="2">TIGR04222 domain-containing protein</fullName>
    </submittedName>
</protein>
<keyword evidence="1" id="KW-0812">Transmembrane</keyword>
<sequence>MSEPWGISGPQFLVLYGLALALLLVVQLVLPAMVRARARSAPAAHDGSMPGVYQLAYLAGGAPRAVDAAIAALVERGLLRLNSYRQLSAAGPAPQEPLERAVHGAANEAGRSLTTNELRYRTVDSRAVKDIEADLDRRGLLMAEGGVAKARTAVSLLWVLLLVVGVVRGVNGVALGRPVGGLVALVFVALVLTFVARSARRWKRRHRPTSAGEALVTRARADLHATERPEGPCHDNRVSHGWTKIGIADGDPERLYL</sequence>
<evidence type="ECO:0000313" key="2">
    <source>
        <dbReference type="EMBL" id="SEP43198.1"/>
    </source>
</evidence>